<evidence type="ECO:0000313" key="6">
    <source>
        <dbReference type="Proteomes" id="UP000612055"/>
    </source>
</evidence>
<protein>
    <recommendedName>
        <fullName evidence="4">Guanylate cyclase domain-containing protein</fullName>
    </recommendedName>
</protein>
<evidence type="ECO:0000256" key="2">
    <source>
        <dbReference type="SAM" id="Phobius"/>
    </source>
</evidence>
<dbReference type="SUPFAM" id="SSF55073">
    <property type="entry name" value="Nucleotide cyclase"/>
    <property type="match status" value="2"/>
</dbReference>
<keyword evidence="3" id="KW-0732">Signal</keyword>
<keyword evidence="6" id="KW-1185">Reference proteome</keyword>
<keyword evidence="2" id="KW-0472">Membrane</keyword>
<feature type="region of interest" description="Disordered" evidence="1">
    <location>
        <begin position="1184"/>
        <end position="1223"/>
    </location>
</feature>
<dbReference type="SUPFAM" id="SSF53850">
    <property type="entry name" value="Periplasmic binding protein-like II"/>
    <property type="match status" value="1"/>
</dbReference>
<dbReference type="Proteomes" id="UP000612055">
    <property type="component" value="Unassembled WGS sequence"/>
</dbReference>
<dbReference type="PANTHER" id="PTHR43081:SF1">
    <property type="entry name" value="ADENYLATE CYCLASE, TERMINAL-DIFFERENTIATION SPECIFIC"/>
    <property type="match status" value="1"/>
</dbReference>
<dbReference type="InterPro" id="IPR029787">
    <property type="entry name" value="Nucleotide_cyclase"/>
</dbReference>
<dbReference type="EMBL" id="JAEHOE010000176">
    <property type="protein sequence ID" value="KAG2483423.1"/>
    <property type="molecule type" value="Genomic_DNA"/>
</dbReference>
<sequence length="1559" mass="161554">MKRRRLDLRICLLGVLVATLGVAGVAAAEDLALRQNCSLALASYIKTNSTILDSWTSTGFAASVSMSDFIAEVLEAEDGTKDCRRPANTPTALITWLQYPGWISSLMCDAFFRSNTGGAMVEMVTMPPPAAVGGPQSMVDYQQINFGHHGVTTADMSALSPTYASFNNQFPTYPENSCLDLTTLAGSLHPRVFLLLFYRPAALAALASAGATASAAPPDSWTDLIAALEAHRRLSESPQGASLGLPRHGLCVTTDPSCGRAGDLLAAVAASIGQTLGTATGYAFDLRQAPPTVESRVRGPSWRRAVDVVRQLMSYNAPPEGDLAASASALQRCRAVHPAFTSGDCMITMEWDTAWWILLADGASANGRGPWAVAPLPGSEMVEPPPASSSAAAHSTAVGAVDGLVPCTLETCAISANHDLLYQGARGRSQQATAASVAAAGEAAEAAEAAGKPLACGLPGMAAVAAAAAAAVRRVTGARSSAAPKLVNRAPYSALFMPYIYLDFTVLARLNAAEVTAATEYAVADLLITTRQNRQNSTNDLRVAMGYGKAEDAAAAAAVSMATVTARAGRISASGGNATAWDGPTYVRTPWWTANTSMTKELESVGLDREIAQSYLAAIWHALHHPNGAPDIQGVVIINWFKWALSYTAYALVPPERGGAGPPLPTDNATALLGQWFGWVSSAFGPGTVRRAYELSILAPAWQAPLPPVSDSSGGDSVSVGTIVGIAVGVGVGSLLLLLLAALVVWRLGFTSRGLLGGVRAPRPGPDTTLLVTDVQNGTLLWEALPAASCMDPAMRMHHATLRQLCARHDGYESAVEGDSFVIAFASPAKAAAFASAAQVALLGCPWPPELLAHPDGAAVIVEPAGRAGSGRAGGVGGSLHGLQLSPVAAARLGLPMSPTGASAPSAQGVDAPPKASSASQHLSKPLDCGPPCSDELLGGVLPSPTSVDYAAADAVALQSSSGSEAESEGEAASGPEKRVCRTWAAVLAAEWRVVFAGVTNSQTSFSASMSSSRAAPGPDPAVRLQPGQVLVFRGLRVRMGIHSGLEGQQGMSYNKMTRTWRYHGFFARAATLVSAAAPGGMVLLSAEAFARLRAAAKERRGHGGADVGGASPVQPHAAEPGSPPSSPTFSRDLVVLYAGHFVLPELYKDTATALLMSTDTEGAGAAFVHGSAHSQTAAWAQLAGRTEHDPRSPSQLAEVVVDDGSPPASQRGRRRGGQGSAMEAPAFVVSPAGEGAEQAAEAEEEESSANTQEGIALYQAVPPSLRLRLVLSQVLRNVRCVQLGTLTAPTGYLCVAVMKVVGAATLLSDLPGPASRALSTFRAVASRRLARRDEPPPVAVSARTRSVAAMQRDPQLARSSTPRAVEGRPAPAAGGGYLVESGEGLVVAVFPTARAALEWSLNCLEALARVDWDEELLGHELCEEVLSVGYAGPPALVRSEAEARADMVMAGSAVVVHKVLDRGLRVKVGMDLGVTTTALAEATGRLSYSGRPMNRAARIAGRAAAGQVLCSSIVWRTCQHELEGVHVPGRPLVGMSVGRAALRGIPHPVELVQCLRRG</sequence>
<keyword evidence="2" id="KW-0812">Transmembrane</keyword>
<reference evidence="5" key="1">
    <citation type="journal article" date="2020" name="bioRxiv">
        <title>Comparative genomics of Chlamydomonas.</title>
        <authorList>
            <person name="Craig R.J."/>
            <person name="Hasan A.R."/>
            <person name="Ness R.W."/>
            <person name="Keightley P.D."/>
        </authorList>
    </citation>
    <scope>NUCLEOTIDE SEQUENCE</scope>
    <source>
        <strain evidence="5">CCAP 11/70</strain>
    </source>
</reference>
<feature type="transmembrane region" description="Helical" evidence="2">
    <location>
        <begin position="1066"/>
        <end position="1085"/>
    </location>
</feature>
<dbReference type="Gene3D" id="3.40.190.10">
    <property type="entry name" value="Periplasmic binding protein-like II"/>
    <property type="match status" value="1"/>
</dbReference>
<feature type="transmembrane region" description="Helical" evidence="2">
    <location>
        <begin position="723"/>
        <end position="746"/>
    </location>
</feature>
<organism evidence="5 6">
    <name type="scientific">Edaphochlamys debaryana</name>
    <dbReference type="NCBI Taxonomy" id="47281"/>
    <lineage>
        <taxon>Eukaryota</taxon>
        <taxon>Viridiplantae</taxon>
        <taxon>Chlorophyta</taxon>
        <taxon>core chlorophytes</taxon>
        <taxon>Chlorophyceae</taxon>
        <taxon>CS clade</taxon>
        <taxon>Chlamydomonadales</taxon>
        <taxon>Chlamydomonadales incertae sedis</taxon>
        <taxon>Edaphochlamys</taxon>
    </lineage>
</organism>
<feature type="domain" description="Guanylate cyclase" evidence="4">
    <location>
        <begin position="769"/>
        <end position="830"/>
    </location>
</feature>
<feature type="chain" id="PRO_5032706908" description="Guanylate cyclase domain-containing protein" evidence="3">
    <location>
        <begin position="28"/>
        <end position="1559"/>
    </location>
</feature>
<dbReference type="InterPro" id="IPR001054">
    <property type="entry name" value="A/G_cyclase"/>
</dbReference>
<evidence type="ECO:0000313" key="5">
    <source>
        <dbReference type="EMBL" id="KAG2483423.1"/>
    </source>
</evidence>
<dbReference type="PROSITE" id="PS50125">
    <property type="entry name" value="GUANYLATE_CYCLASE_2"/>
    <property type="match status" value="1"/>
</dbReference>
<keyword evidence="2" id="KW-1133">Transmembrane helix</keyword>
<dbReference type="Gene3D" id="3.30.70.1230">
    <property type="entry name" value="Nucleotide cyclase"/>
    <property type="match status" value="3"/>
</dbReference>
<dbReference type="InterPro" id="IPR050697">
    <property type="entry name" value="Adenylyl/Guanylyl_Cyclase_3/4"/>
</dbReference>
<feature type="region of interest" description="Disordered" evidence="1">
    <location>
        <begin position="896"/>
        <end position="928"/>
    </location>
</feature>
<accession>A0A835XG35</accession>
<gene>
    <name evidence="5" type="ORF">HYH03_017679</name>
</gene>
<name>A0A835XG35_9CHLO</name>
<dbReference type="GO" id="GO:0035556">
    <property type="term" value="P:intracellular signal transduction"/>
    <property type="evidence" value="ECO:0007669"/>
    <property type="project" value="InterPro"/>
</dbReference>
<dbReference type="OrthoDB" id="544542at2759"/>
<evidence type="ECO:0000256" key="1">
    <source>
        <dbReference type="SAM" id="MobiDB-lite"/>
    </source>
</evidence>
<proteinExistence type="predicted"/>
<dbReference type="PANTHER" id="PTHR43081">
    <property type="entry name" value="ADENYLATE CYCLASE, TERMINAL-DIFFERENTIATION SPECIFIC-RELATED"/>
    <property type="match status" value="1"/>
</dbReference>
<feature type="region of interest" description="Disordered" evidence="1">
    <location>
        <begin position="1101"/>
        <end position="1127"/>
    </location>
</feature>
<comment type="caution">
    <text evidence="5">The sequence shown here is derived from an EMBL/GenBank/DDBJ whole genome shotgun (WGS) entry which is preliminary data.</text>
</comment>
<dbReference type="GO" id="GO:0009190">
    <property type="term" value="P:cyclic nucleotide biosynthetic process"/>
    <property type="evidence" value="ECO:0007669"/>
    <property type="project" value="InterPro"/>
</dbReference>
<evidence type="ECO:0000259" key="4">
    <source>
        <dbReference type="PROSITE" id="PS50125"/>
    </source>
</evidence>
<feature type="signal peptide" evidence="3">
    <location>
        <begin position="1"/>
        <end position="27"/>
    </location>
</feature>
<evidence type="ECO:0000256" key="3">
    <source>
        <dbReference type="SAM" id="SignalP"/>
    </source>
</evidence>